<reference evidence="2" key="2">
    <citation type="submission" date="2015-06" db="UniProtKB">
        <authorList>
            <consortium name="EnsemblPlants"/>
        </authorList>
    </citation>
    <scope>IDENTIFICATION</scope>
    <source>
        <strain evidence="2">DM1-3 516 R44</strain>
    </source>
</reference>
<sequence>MSSRCLAEEVGEPNLDRRCTQEIMKMESVKLGGPMDKSVSPTLPAVWTPKLTGGRQFAERSFPSPTCLFLGKFCANPFGEPDLACQSDSATRRSVRRFFLRFGDSPIGSATRRSVRRLADRFGDSPIDMDRTNLDMPPRKRARGIAINEGAANPPKKGKTTPPKGGKGKGKALASEISEHNSGNEGYSFDYQAAFSKPEDDRPL</sequence>
<dbReference type="EnsemblPlants" id="PGSC0003DMT400090680">
    <property type="protein sequence ID" value="PGSC0003DMT400090680"/>
    <property type="gene ID" value="PGSC0003DMG400040251"/>
</dbReference>
<proteinExistence type="predicted"/>
<protein>
    <recommendedName>
        <fullName evidence="4">Integrase core domain containing protein</fullName>
    </recommendedName>
</protein>
<evidence type="ECO:0000256" key="1">
    <source>
        <dbReference type="SAM" id="MobiDB-lite"/>
    </source>
</evidence>
<dbReference type="PaxDb" id="4113-PGSC0003DMT400090680"/>
<evidence type="ECO:0008006" key="4">
    <source>
        <dbReference type="Google" id="ProtNLM"/>
    </source>
</evidence>
<accession>M1DKY1</accession>
<dbReference type="Proteomes" id="UP000011115">
    <property type="component" value="Unassembled WGS sequence"/>
</dbReference>
<evidence type="ECO:0000313" key="2">
    <source>
        <dbReference type="EnsemblPlants" id="PGSC0003DMT400090680"/>
    </source>
</evidence>
<dbReference type="HOGENOM" id="CLU_1345251_0_0_1"/>
<reference evidence="3" key="1">
    <citation type="journal article" date="2011" name="Nature">
        <title>Genome sequence and analysis of the tuber crop potato.</title>
        <authorList>
            <consortium name="The Potato Genome Sequencing Consortium"/>
        </authorList>
    </citation>
    <scope>NUCLEOTIDE SEQUENCE [LARGE SCALE GENOMIC DNA]</scope>
    <source>
        <strain evidence="3">cv. DM1-3 516 R44</strain>
    </source>
</reference>
<dbReference type="Gramene" id="PGSC0003DMT400090680">
    <property type="protein sequence ID" value="PGSC0003DMT400090680"/>
    <property type="gene ID" value="PGSC0003DMG400040251"/>
</dbReference>
<evidence type="ECO:0000313" key="3">
    <source>
        <dbReference type="Proteomes" id="UP000011115"/>
    </source>
</evidence>
<feature type="region of interest" description="Disordered" evidence="1">
    <location>
        <begin position="145"/>
        <end position="204"/>
    </location>
</feature>
<name>M1DKY1_SOLTU</name>
<dbReference type="InParanoid" id="M1DKY1"/>
<organism evidence="2 3">
    <name type="scientific">Solanum tuberosum</name>
    <name type="common">Potato</name>
    <dbReference type="NCBI Taxonomy" id="4113"/>
    <lineage>
        <taxon>Eukaryota</taxon>
        <taxon>Viridiplantae</taxon>
        <taxon>Streptophyta</taxon>
        <taxon>Embryophyta</taxon>
        <taxon>Tracheophyta</taxon>
        <taxon>Spermatophyta</taxon>
        <taxon>Magnoliopsida</taxon>
        <taxon>eudicotyledons</taxon>
        <taxon>Gunneridae</taxon>
        <taxon>Pentapetalae</taxon>
        <taxon>asterids</taxon>
        <taxon>lamiids</taxon>
        <taxon>Solanales</taxon>
        <taxon>Solanaceae</taxon>
        <taxon>Solanoideae</taxon>
        <taxon>Solaneae</taxon>
        <taxon>Solanum</taxon>
    </lineage>
</organism>
<dbReference type="AlphaFoldDB" id="M1DKY1"/>
<keyword evidence="3" id="KW-1185">Reference proteome</keyword>